<organism evidence="2 3">
    <name type="scientific">Pandoravirus dulcis</name>
    <dbReference type="NCBI Taxonomy" id="1349409"/>
    <lineage>
        <taxon>Viruses</taxon>
        <taxon>Pandoravirus</taxon>
    </lineage>
</organism>
<keyword evidence="1" id="KW-0812">Transmembrane</keyword>
<accession>A0A291ATZ8</accession>
<evidence type="ECO:0000313" key="2">
    <source>
        <dbReference type="EMBL" id="ATE82493.1"/>
    </source>
</evidence>
<dbReference type="Proteomes" id="UP000201566">
    <property type="component" value="Segment"/>
</dbReference>
<protein>
    <submittedName>
        <fullName evidence="2">Uncharacterized protein</fullName>
    </submittedName>
</protein>
<keyword evidence="1" id="KW-0472">Membrane</keyword>
<evidence type="ECO:0000256" key="1">
    <source>
        <dbReference type="SAM" id="Phobius"/>
    </source>
</evidence>
<gene>
    <name evidence="2" type="ORF">pdul_cds_356</name>
</gene>
<feature type="transmembrane region" description="Helical" evidence="1">
    <location>
        <begin position="48"/>
        <end position="67"/>
    </location>
</feature>
<name>A0A291ATZ8_9VIRU</name>
<dbReference type="EMBL" id="KC977570">
    <property type="protein sequence ID" value="ATE82493.1"/>
    <property type="molecule type" value="Genomic_DNA"/>
</dbReference>
<dbReference type="RefSeq" id="YP_009430202.1">
    <property type="nucleotide sequence ID" value="NC_021858.1"/>
</dbReference>
<dbReference type="GeneID" id="34567771"/>
<evidence type="ECO:0000313" key="3">
    <source>
        <dbReference type="Proteomes" id="UP000201566"/>
    </source>
</evidence>
<sequence length="247" mass="26346">MASVSSLFQSAIKTMGVRVAMALFLGALLAAMSPAARAAGETRTWTTDAVALGVQAAAVVLLVYVSVARDLNRDAVVVGRFVLPRGSARVAHPLAHAMPVVAACAMCGEAYGVDDPACFSDNRARTAYALAVTQCAACKSIRPGAWTRRPGDDQWTDIVDQTRLADHGDDTDGGNRRNVLSALVARDLCVREVAPAWSAERPFVVPVDAREVAMVLALDAAGDGDNANPSVTWTRVTRHRPWPWYFV</sequence>
<proteinExistence type="predicted"/>
<reference evidence="2 3" key="1">
    <citation type="journal article" date="2013" name="Science">
        <title>Pandoraviruses: amoeba viruses with genomes up to 2.5 Mb reaching that of parasitic eukaryotes.</title>
        <authorList>
            <person name="Philippe N."/>
            <person name="Legendre M."/>
            <person name="Doutre G."/>
            <person name="Coute Y."/>
            <person name="Poirot O."/>
            <person name="Lescot M."/>
            <person name="Arslan D."/>
            <person name="Seltzer V."/>
            <person name="Bertaux L."/>
            <person name="Bruley C."/>
            <person name="Garin J."/>
            <person name="Claverie J.M."/>
            <person name="Abergel C."/>
        </authorList>
    </citation>
    <scope>NUCLEOTIDE SEQUENCE [LARGE SCALE GENOMIC DNA]</scope>
    <source>
        <strain evidence="2">Melbourne</strain>
    </source>
</reference>
<dbReference type="KEGG" id="vg:34567771"/>
<keyword evidence="1" id="KW-1133">Transmembrane helix</keyword>